<name>A0A9W4WJN8_9GLOM</name>
<reference evidence="1" key="1">
    <citation type="submission" date="2022-08" db="EMBL/GenBank/DDBJ databases">
        <authorList>
            <person name="Kallberg Y."/>
            <person name="Tangrot J."/>
            <person name="Rosling A."/>
        </authorList>
    </citation>
    <scope>NUCLEOTIDE SEQUENCE</scope>
    <source>
        <strain evidence="1">Wild A</strain>
    </source>
</reference>
<dbReference type="AlphaFoldDB" id="A0A9W4WJN8"/>
<dbReference type="Proteomes" id="UP001153678">
    <property type="component" value="Unassembled WGS sequence"/>
</dbReference>
<keyword evidence="2" id="KW-1185">Reference proteome</keyword>
<sequence>MPFDKKKYIINLIKNLQSPIPSYIQPAIATIDEGESDVGIERYKLSIYWVALYMVLHRLGSLTSRLQSAVMSMQMFNWPGFNCYLMR</sequence>
<comment type="caution">
    <text evidence="1">The sequence shown here is derived from an EMBL/GenBank/DDBJ whole genome shotgun (WGS) entry which is preliminary data.</text>
</comment>
<accession>A0A9W4WJN8</accession>
<proteinExistence type="predicted"/>
<organism evidence="1 2">
    <name type="scientific">Funneliformis geosporum</name>
    <dbReference type="NCBI Taxonomy" id="1117311"/>
    <lineage>
        <taxon>Eukaryota</taxon>
        <taxon>Fungi</taxon>
        <taxon>Fungi incertae sedis</taxon>
        <taxon>Mucoromycota</taxon>
        <taxon>Glomeromycotina</taxon>
        <taxon>Glomeromycetes</taxon>
        <taxon>Glomerales</taxon>
        <taxon>Glomeraceae</taxon>
        <taxon>Funneliformis</taxon>
    </lineage>
</organism>
<gene>
    <name evidence="1" type="ORF">FWILDA_LOCUS2674</name>
</gene>
<evidence type="ECO:0000313" key="2">
    <source>
        <dbReference type="Proteomes" id="UP001153678"/>
    </source>
</evidence>
<dbReference type="EMBL" id="CAMKVN010000322">
    <property type="protein sequence ID" value="CAI2166637.1"/>
    <property type="molecule type" value="Genomic_DNA"/>
</dbReference>
<protein>
    <submittedName>
        <fullName evidence="1">4500_t:CDS:1</fullName>
    </submittedName>
</protein>
<evidence type="ECO:0000313" key="1">
    <source>
        <dbReference type="EMBL" id="CAI2166637.1"/>
    </source>
</evidence>